<dbReference type="InterPro" id="IPR036610">
    <property type="entry name" value="PEBP-like_sf"/>
</dbReference>
<dbReference type="PANTHER" id="PTHR11362">
    <property type="entry name" value="PHOSPHATIDYLETHANOLAMINE-BINDING PROTEIN"/>
    <property type="match status" value="1"/>
</dbReference>
<gene>
    <name evidence="2" type="primary">LOC115215108</name>
</gene>
<dbReference type="Proteomes" id="UP000515154">
    <property type="component" value="Linkage group LG8"/>
</dbReference>
<dbReference type="AlphaFoldDB" id="A0A6P7SPD4"/>
<evidence type="ECO:0000313" key="1">
    <source>
        <dbReference type="Proteomes" id="UP000515154"/>
    </source>
</evidence>
<dbReference type="KEGG" id="osn:115215108"/>
<dbReference type="RefSeq" id="XP_029640139.1">
    <property type="nucleotide sequence ID" value="XM_029784279.2"/>
</dbReference>
<accession>A0A6P7SPD4</accession>
<dbReference type="Pfam" id="PF01161">
    <property type="entry name" value="PBP"/>
    <property type="match status" value="1"/>
</dbReference>
<keyword evidence="1" id="KW-1185">Reference proteome</keyword>
<dbReference type="InterPro" id="IPR035810">
    <property type="entry name" value="PEBP_euk"/>
</dbReference>
<organism evidence="1 2">
    <name type="scientific">Octopus sinensis</name>
    <name type="common">East Asian common octopus</name>
    <dbReference type="NCBI Taxonomy" id="2607531"/>
    <lineage>
        <taxon>Eukaryota</taxon>
        <taxon>Metazoa</taxon>
        <taxon>Spiralia</taxon>
        <taxon>Lophotrochozoa</taxon>
        <taxon>Mollusca</taxon>
        <taxon>Cephalopoda</taxon>
        <taxon>Coleoidea</taxon>
        <taxon>Octopodiformes</taxon>
        <taxon>Octopoda</taxon>
        <taxon>Incirrata</taxon>
        <taxon>Octopodidae</taxon>
        <taxon>Octopus</taxon>
    </lineage>
</organism>
<evidence type="ECO:0000313" key="2">
    <source>
        <dbReference type="RefSeq" id="XP_029640139.1"/>
    </source>
</evidence>
<sequence>MIFRNVWGVFILLLFNMVYRSSAKGGSNTTLCTKKHLILRPLKLYFQCGYTMRKDETNKAPTVFYPEIKEEPYDAYILIMVDPDANLDPRLYWLHWLKTEISYDAVKNGIHAEPSDEVAYEGPSPPSGIHRYQFFLYGENLNKLKLPSMRSGRLFDFVKFEKTNRLQVISSFQYLVSA</sequence>
<proteinExistence type="predicted"/>
<dbReference type="Gene3D" id="3.90.280.10">
    <property type="entry name" value="PEBP-like"/>
    <property type="match status" value="1"/>
</dbReference>
<reference evidence="2" key="1">
    <citation type="submission" date="2025-08" db="UniProtKB">
        <authorList>
            <consortium name="RefSeq"/>
        </authorList>
    </citation>
    <scope>IDENTIFICATION</scope>
</reference>
<dbReference type="PANTHER" id="PTHR11362:SF82">
    <property type="entry name" value="PHOSPHATIDYLETHANOLAMINE-BINDING PROTEIN 4"/>
    <property type="match status" value="1"/>
</dbReference>
<name>A0A6P7SPD4_9MOLL</name>
<dbReference type="CDD" id="cd00866">
    <property type="entry name" value="PEBP_euk"/>
    <property type="match status" value="1"/>
</dbReference>
<dbReference type="SUPFAM" id="SSF49777">
    <property type="entry name" value="PEBP-like"/>
    <property type="match status" value="1"/>
</dbReference>
<protein>
    <submittedName>
        <fullName evidence="2">Uncharacterized protein LOC115215108</fullName>
    </submittedName>
</protein>
<dbReference type="InterPro" id="IPR008914">
    <property type="entry name" value="PEBP"/>
</dbReference>